<reference evidence="2 3" key="1">
    <citation type="submission" date="2021-03" db="EMBL/GenBank/DDBJ databases">
        <title>Complete genome of Parasphingorhabdus_sp.JHSY0214.</title>
        <authorList>
            <person name="Yoo J.H."/>
            <person name="Bae J.W."/>
        </authorList>
    </citation>
    <scope>NUCLEOTIDE SEQUENCE [LARGE SCALE GENOMIC DNA]</scope>
    <source>
        <strain evidence="2 3">JHSY0214</strain>
    </source>
</reference>
<dbReference type="EMBL" id="CP071794">
    <property type="protein sequence ID" value="QTD56692.1"/>
    <property type="molecule type" value="Genomic_DNA"/>
</dbReference>
<evidence type="ECO:0000313" key="2">
    <source>
        <dbReference type="EMBL" id="QTD56692.1"/>
    </source>
</evidence>
<name>A0ABX7T7C4_9SPHN</name>
<feature type="signal peptide" evidence="1">
    <location>
        <begin position="1"/>
        <end position="21"/>
    </location>
</feature>
<dbReference type="InterPro" id="IPR008929">
    <property type="entry name" value="Chondroitin_lyas"/>
</dbReference>
<proteinExistence type="predicted"/>
<gene>
    <name evidence="2" type="ORF">J4G78_03675</name>
</gene>
<dbReference type="Proteomes" id="UP000663923">
    <property type="component" value="Chromosome"/>
</dbReference>
<evidence type="ECO:0008006" key="4">
    <source>
        <dbReference type="Google" id="ProtNLM"/>
    </source>
</evidence>
<keyword evidence="1" id="KW-0732">Signal</keyword>
<sequence length="1022" mass="115247">MLKLTLLATASLLAVHTQAIGAETVPSPDAIIDTDAAKSGLTEHKTESTENYDHFFPGPVSDARKQELDDRVVTAAENLPQSHPRLFGNHAQFAEDIKRFDDLDPTCSFGGKNGIGTIKNTKALWDRFNFGRRICNGNIPTSFADNPDLQYYTTNTSAKWNQDRALRVLHLMRRIEACLQEDPDCQYSELEFDYIKKAFIDKEVGRFHETGRTNRNDDGNRKDWHYGGGGSFFDLGAINPFQVWSLTLDFYWDQPEYLSAADQKAVADELRRYIQMYLNQSKNIDGLGWTLYNGNNWTVILNSAAMHWALALYHEEPLAEEVLRTALKTNWLHRDIYLDQGQYKEGAGYIATDFVAVMQMNNMLKRTIGEPVHAMKWGVMNDTAKWYLDSMSTDGHILSFGDTWARRSFTNTFPLNMALWKEVTGIVPYNTETIEPCDAGKFFANHYHEAGYQNPWEIDVSMARDWYSIASQCDSITDTTYNLYEPYGEAVFRVNTDRKTDVSQAPNAPVGFQQSNQTLMAITGVDNQFPHREVDFGSVIWSAHGSRLIQDWDYGRFTKSMNYYDTQRSRGFFQKTGADDKLEFFIKELQPDMNMSQAFVALKVSYSEQRVPIGPYMGPADEDGWAKVSIPIGDFEFEPRFWDHVIVDQDSESKGVGLVTFRIANGVAARDVEFGVDEIKLVSPSKALTWFGDDYEGSVEGDALFYNYLKDISAAPQVSGGANGTNNWLKISALNKATGRLGLYYRDEPADRDIVNNIDSFAIGANTLIIPDARFTDPNNPSPERTNISQLRGKVGSRSQFTLQGFEGVKFDGAKVYGKDEEDGWLNKFDRYMIALDNGNFLIVDDFETKDGKASEIQEFWFSKADDILTCARGGQLSYHVDVIHQEGNTVDYIPRCMVLGVQETAESAGRMTAASLTGEAKLKMGAPQYMKNDRYFGRFIEGDRMTMKNIRGAQEERTLVRFAPDGKVSKDVRAFLFQAQTGADALEPQQVSICKCGDSFRVQATIGSKSYDLDFADIVAK</sequence>
<dbReference type="RefSeq" id="WP_207988572.1">
    <property type="nucleotide sequence ID" value="NZ_CP071794.1"/>
</dbReference>
<dbReference type="Gene3D" id="1.50.10.100">
    <property type="entry name" value="Chondroitin AC/alginate lyase"/>
    <property type="match status" value="1"/>
</dbReference>
<keyword evidence="3" id="KW-1185">Reference proteome</keyword>
<organism evidence="2 3">
    <name type="scientific">Parasphingorhabdus cellanae</name>
    <dbReference type="NCBI Taxonomy" id="2806553"/>
    <lineage>
        <taxon>Bacteria</taxon>
        <taxon>Pseudomonadati</taxon>
        <taxon>Pseudomonadota</taxon>
        <taxon>Alphaproteobacteria</taxon>
        <taxon>Sphingomonadales</taxon>
        <taxon>Sphingomonadaceae</taxon>
        <taxon>Parasphingorhabdus</taxon>
    </lineage>
</organism>
<evidence type="ECO:0000256" key="1">
    <source>
        <dbReference type="SAM" id="SignalP"/>
    </source>
</evidence>
<evidence type="ECO:0000313" key="3">
    <source>
        <dbReference type="Proteomes" id="UP000663923"/>
    </source>
</evidence>
<protein>
    <recommendedName>
        <fullName evidence="4">Heparinase II/III-like protein</fullName>
    </recommendedName>
</protein>
<accession>A0ABX7T7C4</accession>
<feature type="chain" id="PRO_5046444835" description="Heparinase II/III-like protein" evidence="1">
    <location>
        <begin position="22"/>
        <end position="1022"/>
    </location>
</feature>